<reference evidence="2 3" key="1">
    <citation type="submission" date="2016-11" db="EMBL/GenBank/DDBJ databases">
        <authorList>
            <person name="Jaros S."/>
            <person name="Januszkiewicz K."/>
            <person name="Wedrychowicz H."/>
        </authorList>
    </citation>
    <scope>NUCLEOTIDE SEQUENCE [LARGE SCALE GENOMIC DNA]</scope>
    <source>
        <strain evidence="2 3">GAS86</strain>
    </source>
</reference>
<dbReference type="AlphaFoldDB" id="A0A1N6JY96"/>
<evidence type="ECO:0000313" key="2">
    <source>
        <dbReference type="EMBL" id="SIO49314.1"/>
    </source>
</evidence>
<dbReference type="InterPro" id="IPR000182">
    <property type="entry name" value="GNAT_dom"/>
</dbReference>
<dbReference type="GO" id="GO:0016747">
    <property type="term" value="F:acyltransferase activity, transferring groups other than amino-acyl groups"/>
    <property type="evidence" value="ECO:0007669"/>
    <property type="project" value="InterPro"/>
</dbReference>
<dbReference type="SUPFAM" id="SSF55729">
    <property type="entry name" value="Acyl-CoA N-acyltransferases (Nat)"/>
    <property type="match status" value="1"/>
</dbReference>
<evidence type="ECO:0000313" key="3">
    <source>
        <dbReference type="Proteomes" id="UP000184693"/>
    </source>
</evidence>
<dbReference type="PROSITE" id="PS51186">
    <property type="entry name" value="GNAT"/>
    <property type="match status" value="1"/>
</dbReference>
<accession>A0A1N6JY96</accession>
<dbReference type="RefSeq" id="WP_074267419.1">
    <property type="nucleotide sequence ID" value="NZ_FSRM01000002.1"/>
</dbReference>
<sequence length="144" mass="16313">MSIRDARSSDAKEICILSCQFGWTASEEDIKTRLEVILPRSDHKILVYENDAGEVLGWIHARVDIIVSSGNYGEILAFVVREGSRGVGTGRELLSSAEHWIKSHEYNATSIVIRCNNERKRTHEFYTRNGYSITMIGLRKQIGN</sequence>
<dbReference type="Proteomes" id="UP000184693">
    <property type="component" value="Unassembled WGS sequence"/>
</dbReference>
<dbReference type="InterPro" id="IPR016181">
    <property type="entry name" value="Acyl_CoA_acyltransferase"/>
</dbReference>
<proteinExistence type="predicted"/>
<organism evidence="2 3">
    <name type="scientific">Paraburkholderia phenazinium</name>
    <dbReference type="NCBI Taxonomy" id="60549"/>
    <lineage>
        <taxon>Bacteria</taxon>
        <taxon>Pseudomonadati</taxon>
        <taxon>Pseudomonadota</taxon>
        <taxon>Betaproteobacteria</taxon>
        <taxon>Burkholderiales</taxon>
        <taxon>Burkholderiaceae</taxon>
        <taxon>Paraburkholderia</taxon>
    </lineage>
</organism>
<keyword evidence="2" id="KW-0689">Ribosomal protein</keyword>
<gene>
    <name evidence="2" type="ORF">SAMN05444168_5436</name>
</gene>
<protein>
    <submittedName>
        <fullName evidence="2">Ribosomal protein S18 acetylase RimI</fullName>
    </submittedName>
</protein>
<dbReference type="Gene3D" id="3.40.630.30">
    <property type="match status" value="1"/>
</dbReference>
<keyword evidence="2" id="KW-0687">Ribonucleoprotein</keyword>
<feature type="domain" description="N-acetyltransferase" evidence="1">
    <location>
        <begin position="1"/>
        <end position="144"/>
    </location>
</feature>
<name>A0A1N6JY96_9BURK</name>
<dbReference type="GO" id="GO:0005840">
    <property type="term" value="C:ribosome"/>
    <property type="evidence" value="ECO:0007669"/>
    <property type="project" value="UniProtKB-KW"/>
</dbReference>
<dbReference type="OrthoDB" id="510731at2"/>
<evidence type="ECO:0000259" key="1">
    <source>
        <dbReference type="PROSITE" id="PS51186"/>
    </source>
</evidence>
<dbReference type="EMBL" id="FSRM01000002">
    <property type="protein sequence ID" value="SIO49314.1"/>
    <property type="molecule type" value="Genomic_DNA"/>
</dbReference>
<dbReference type="Pfam" id="PF00583">
    <property type="entry name" value="Acetyltransf_1"/>
    <property type="match status" value="1"/>
</dbReference>